<gene>
    <name evidence="2" type="ORF">AC578_884</name>
</gene>
<dbReference type="PROSITE" id="PS50181">
    <property type="entry name" value="FBOX"/>
    <property type="match status" value="1"/>
</dbReference>
<dbReference type="AlphaFoldDB" id="A0A139H425"/>
<proteinExistence type="predicted"/>
<reference evidence="2 3" key="1">
    <citation type="submission" date="2015-07" db="EMBL/GenBank/DDBJ databases">
        <title>Comparative genomics of the Sigatoka disease complex on banana suggests a link between parallel evolutionary changes in Pseudocercospora fijiensis and Pseudocercospora eumusae and increased virulence on the banana host.</title>
        <authorList>
            <person name="Chang T.-C."/>
            <person name="Salvucci A."/>
            <person name="Crous P.W."/>
            <person name="Stergiopoulos I."/>
        </authorList>
    </citation>
    <scope>NUCLEOTIDE SEQUENCE [LARGE SCALE GENOMIC DNA]</scope>
    <source>
        <strain evidence="2 3">CBS 114824</strain>
    </source>
</reference>
<name>A0A139H425_9PEZI</name>
<protein>
    <recommendedName>
        <fullName evidence="1">F-box domain-containing protein</fullName>
    </recommendedName>
</protein>
<accession>A0A139H425</accession>
<organism evidence="2 3">
    <name type="scientific">Pseudocercospora eumusae</name>
    <dbReference type="NCBI Taxonomy" id="321146"/>
    <lineage>
        <taxon>Eukaryota</taxon>
        <taxon>Fungi</taxon>
        <taxon>Dikarya</taxon>
        <taxon>Ascomycota</taxon>
        <taxon>Pezizomycotina</taxon>
        <taxon>Dothideomycetes</taxon>
        <taxon>Dothideomycetidae</taxon>
        <taxon>Mycosphaerellales</taxon>
        <taxon>Mycosphaerellaceae</taxon>
        <taxon>Pseudocercospora</taxon>
    </lineage>
</organism>
<keyword evidence="3" id="KW-1185">Reference proteome</keyword>
<evidence type="ECO:0000313" key="3">
    <source>
        <dbReference type="Proteomes" id="UP000070133"/>
    </source>
</evidence>
<dbReference type="InterPro" id="IPR001810">
    <property type="entry name" value="F-box_dom"/>
</dbReference>
<sequence length="464" mass="52912">MPPATMLDLPRELYLDITDYLNPKQTSTLARLSKDHYLAVQEPLYAHVSINAWPKLVILVRTLMKPPIVSSLSAKQRLNWHKLSDQQLRERSIKTLEIALKSSVTKNATGSDLARMVGAISRGIPGVKIHLQLQGAWYTMLRQLQNLSLPDVVHLTMHLGYSTSEPNWRHGETEINLWDMCFGGSVLPDLRQIEVDTKHASPETRPTTLAEACTFRPGRYPSVLNRDGCDTLYGLEKMESISLNYNHLLTSSVLESLFDSNIIPQNLTRVNITNCPSLHQSLDIAALSMLLHRGLRLLQHLKLHVQPHRSDTDDAKKTYCSEINENPHRHLCNVVREAGQQIKYLDLALPFACKNIFLPIPQSKRDRVEPRKHPHVPYAPPGTLPDRLIAEGYRHRRLIVWDGICRESHDWREMKQAADDQGERVSWEMVGSAENCASWHIDGCLPLEYPSDDVLERELTRSER</sequence>
<dbReference type="Proteomes" id="UP000070133">
    <property type="component" value="Unassembled WGS sequence"/>
</dbReference>
<comment type="caution">
    <text evidence="2">The sequence shown here is derived from an EMBL/GenBank/DDBJ whole genome shotgun (WGS) entry which is preliminary data.</text>
</comment>
<dbReference type="OrthoDB" id="5348533at2759"/>
<evidence type="ECO:0000313" key="2">
    <source>
        <dbReference type="EMBL" id="KXS97194.1"/>
    </source>
</evidence>
<evidence type="ECO:0000259" key="1">
    <source>
        <dbReference type="PROSITE" id="PS50181"/>
    </source>
</evidence>
<feature type="domain" description="F-box" evidence="1">
    <location>
        <begin position="3"/>
        <end position="56"/>
    </location>
</feature>
<dbReference type="EMBL" id="LFZN01000150">
    <property type="protein sequence ID" value="KXS97194.1"/>
    <property type="molecule type" value="Genomic_DNA"/>
</dbReference>